<evidence type="ECO:0000313" key="2">
    <source>
        <dbReference type="Proteomes" id="UP000265520"/>
    </source>
</evidence>
<dbReference type="EMBL" id="LXQA010000706">
    <property type="protein sequence ID" value="MCH80117.1"/>
    <property type="molecule type" value="Genomic_DNA"/>
</dbReference>
<dbReference type="AlphaFoldDB" id="A0A392LYQ7"/>
<name>A0A392LYQ7_9FABA</name>
<gene>
    <name evidence="1" type="ORF">A2U01_0000879</name>
</gene>
<sequence>MAARWRPKYSVQRHDHVHTRYGFRKIESDTAETMIMPISTDEIKGAMFDMGAWKAPGPDGYQAGFYQS</sequence>
<accession>A0A392LYQ7</accession>
<comment type="caution">
    <text evidence="1">The sequence shown here is derived from an EMBL/GenBank/DDBJ whole genome shotgun (WGS) entry which is preliminary data.</text>
</comment>
<evidence type="ECO:0000313" key="1">
    <source>
        <dbReference type="EMBL" id="MCH80117.1"/>
    </source>
</evidence>
<protein>
    <submittedName>
        <fullName evidence="1">Ribonuclease H</fullName>
    </submittedName>
</protein>
<reference evidence="1 2" key="1">
    <citation type="journal article" date="2018" name="Front. Plant Sci.">
        <title>Red Clover (Trifolium pratense) and Zigzag Clover (T. medium) - A Picture of Genomic Similarities and Differences.</title>
        <authorList>
            <person name="Dluhosova J."/>
            <person name="Istvanek J."/>
            <person name="Nedelnik J."/>
            <person name="Repkova J."/>
        </authorList>
    </citation>
    <scope>NUCLEOTIDE SEQUENCE [LARGE SCALE GENOMIC DNA]</scope>
    <source>
        <strain evidence="2">cv. 10/8</strain>
        <tissue evidence="1">Leaf</tissue>
    </source>
</reference>
<proteinExistence type="predicted"/>
<keyword evidence="2" id="KW-1185">Reference proteome</keyword>
<organism evidence="1 2">
    <name type="scientific">Trifolium medium</name>
    <dbReference type="NCBI Taxonomy" id="97028"/>
    <lineage>
        <taxon>Eukaryota</taxon>
        <taxon>Viridiplantae</taxon>
        <taxon>Streptophyta</taxon>
        <taxon>Embryophyta</taxon>
        <taxon>Tracheophyta</taxon>
        <taxon>Spermatophyta</taxon>
        <taxon>Magnoliopsida</taxon>
        <taxon>eudicotyledons</taxon>
        <taxon>Gunneridae</taxon>
        <taxon>Pentapetalae</taxon>
        <taxon>rosids</taxon>
        <taxon>fabids</taxon>
        <taxon>Fabales</taxon>
        <taxon>Fabaceae</taxon>
        <taxon>Papilionoideae</taxon>
        <taxon>50 kb inversion clade</taxon>
        <taxon>NPAAA clade</taxon>
        <taxon>Hologalegina</taxon>
        <taxon>IRL clade</taxon>
        <taxon>Trifolieae</taxon>
        <taxon>Trifolium</taxon>
    </lineage>
</organism>
<dbReference type="Proteomes" id="UP000265520">
    <property type="component" value="Unassembled WGS sequence"/>
</dbReference>